<dbReference type="OrthoDB" id="9804819at2"/>
<dbReference type="InterPro" id="IPR027417">
    <property type="entry name" value="P-loop_NTPase"/>
</dbReference>
<evidence type="ECO:0000256" key="2">
    <source>
        <dbReference type="ARBA" id="ARBA00022448"/>
    </source>
</evidence>
<keyword evidence="3" id="KW-0547">Nucleotide-binding</keyword>
<gene>
    <name evidence="6" type="ORF">DPM12_06570</name>
</gene>
<comment type="caution">
    <text evidence="6">The sequence shown here is derived from an EMBL/GenBank/DDBJ whole genome shotgun (WGS) entry which is preliminary data.</text>
</comment>
<dbReference type="GO" id="GO:0005524">
    <property type="term" value="F:ATP binding"/>
    <property type="evidence" value="ECO:0007669"/>
    <property type="project" value="UniProtKB-KW"/>
</dbReference>
<proteinExistence type="inferred from homology"/>
<dbReference type="SMART" id="SM00382">
    <property type="entry name" value="AAA"/>
    <property type="match status" value="1"/>
</dbReference>
<dbReference type="EMBL" id="QMIG01000003">
    <property type="protein sequence ID" value="RAW17639.1"/>
    <property type="molecule type" value="Genomic_DNA"/>
</dbReference>
<comment type="similarity">
    <text evidence="1">Belongs to the ABC transporter superfamily.</text>
</comment>
<evidence type="ECO:0000313" key="6">
    <source>
        <dbReference type="EMBL" id="RAW17639.1"/>
    </source>
</evidence>
<keyword evidence="4 6" id="KW-0067">ATP-binding</keyword>
<dbReference type="GO" id="GO:0016887">
    <property type="term" value="F:ATP hydrolysis activity"/>
    <property type="evidence" value="ECO:0007669"/>
    <property type="project" value="InterPro"/>
</dbReference>
<dbReference type="InterPro" id="IPR003593">
    <property type="entry name" value="AAA+_ATPase"/>
</dbReference>
<feature type="domain" description="ABC transporter" evidence="5">
    <location>
        <begin position="14"/>
        <end position="245"/>
    </location>
</feature>
<dbReference type="Pfam" id="PF00005">
    <property type="entry name" value="ABC_tran"/>
    <property type="match status" value="1"/>
</dbReference>
<evidence type="ECO:0000256" key="3">
    <source>
        <dbReference type="ARBA" id="ARBA00022741"/>
    </source>
</evidence>
<dbReference type="InterPro" id="IPR017871">
    <property type="entry name" value="ABC_transporter-like_CS"/>
</dbReference>
<dbReference type="PROSITE" id="PS00211">
    <property type="entry name" value="ABC_TRANSPORTER_1"/>
    <property type="match status" value="1"/>
</dbReference>
<protein>
    <submittedName>
        <fullName evidence="6">ABC transporter ATP-binding protein</fullName>
    </submittedName>
</protein>
<dbReference type="PANTHER" id="PTHR43335:SF11">
    <property type="entry name" value="ABC TRANSPORTER RELATED"/>
    <property type="match status" value="1"/>
</dbReference>
<name>A0A329R118_9ACTN</name>
<dbReference type="Proteomes" id="UP000250462">
    <property type="component" value="Unassembled WGS sequence"/>
</dbReference>
<dbReference type="SUPFAM" id="SSF52540">
    <property type="entry name" value="P-loop containing nucleoside triphosphate hydrolases"/>
    <property type="match status" value="1"/>
</dbReference>
<dbReference type="PANTHER" id="PTHR43335">
    <property type="entry name" value="ABC TRANSPORTER, ATP-BINDING PROTEIN"/>
    <property type="match status" value="1"/>
</dbReference>
<accession>A0A329R118</accession>
<evidence type="ECO:0000313" key="7">
    <source>
        <dbReference type="Proteomes" id="UP000250462"/>
    </source>
</evidence>
<dbReference type="PROSITE" id="PS50893">
    <property type="entry name" value="ABC_TRANSPORTER_2"/>
    <property type="match status" value="1"/>
</dbReference>
<evidence type="ECO:0000256" key="4">
    <source>
        <dbReference type="ARBA" id="ARBA00022840"/>
    </source>
</evidence>
<organism evidence="6 7">
    <name type="scientific">Phytoactinopolyspora halophila</name>
    <dbReference type="NCBI Taxonomy" id="1981511"/>
    <lineage>
        <taxon>Bacteria</taxon>
        <taxon>Bacillati</taxon>
        <taxon>Actinomycetota</taxon>
        <taxon>Actinomycetes</taxon>
        <taxon>Jiangellales</taxon>
        <taxon>Jiangellaceae</taxon>
        <taxon>Phytoactinopolyspora</taxon>
    </lineage>
</organism>
<dbReference type="AlphaFoldDB" id="A0A329R118"/>
<reference evidence="6 7" key="1">
    <citation type="submission" date="2018-06" db="EMBL/GenBank/DDBJ databases">
        <title>Phytoactinopolyspora halophila sp. nov., a novel halophilic actinomycete isolated from a saline soil in China.</title>
        <authorList>
            <person name="Tang S.-K."/>
        </authorList>
    </citation>
    <scope>NUCLEOTIDE SEQUENCE [LARGE SCALE GENOMIC DNA]</scope>
    <source>
        <strain evidence="6 7">YIM 96934</strain>
    </source>
</reference>
<dbReference type="InterPro" id="IPR003439">
    <property type="entry name" value="ABC_transporter-like_ATP-bd"/>
</dbReference>
<keyword evidence="2" id="KW-0813">Transport</keyword>
<sequence>MTVLTSTDDREPAIWTDGLAKNYGNTVAVDDLHLEIAPGEVFGLLGPNGAGKTTTILMLLGLSEPSAGQARVVGLDPTRQALEVKRRVGYVPDNAGFYGGLTGQQNLEYTAQLNGLDPATRRDRIASLLDEVGLAERADEPVRTYSHGMRQRLGIADALLKDPEVLILDEPTLGLDPRGADQVLDLVNDLASQRSVAVLLASHLLGQVQVVCSRVGIFVDGRMVASGTVDELAAQHGGRLVVEVQTAQDDELEDQDLEERLRDLPGIVSVHREGELWLVGAQHDARQDIATRLQEAGLTVVHLRQRSEELGAIYRRYFAEEGSGDTVG</sequence>
<keyword evidence="7" id="KW-1185">Reference proteome</keyword>
<dbReference type="Gene3D" id="3.40.50.300">
    <property type="entry name" value="P-loop containing nucleotide triphosphate hydrolases"/>
    <property type="match status" value="1"/>
</dbReference>
<evidence type="ECO:0000259" key="5">
    <source>
        <dbReference type="PROSITE" id="PS50893"/>
    </source>
</evidence>
<dbReference type="RefSeq" id="WP_112257457.1">
    <property type="nucleotide sequence ID" value="NZ_QMIG01000003.1"/>
</dbReference>
<evidence type="ECO:0000256" key="1">
    <source>
        <dbReference type="ARBA" id="ARBA00005417"/>
    </source>
</evidence>